<proteinExistence type="predicted"/>
<evidence type="ECO:0000313" key="2">
    <source>
        <dbReference type="Proteomes" id="UP000175968"/>
    </source>
</evidence>
<dbReference type="EMBL" id="CP017479">
    <property type="protein sequence ID" value="AOW08636.1"/>
    <property type="molecule type" value="Genomic_DNA"/>
</dbReference>
<keyword evidence="2" id="KW-1185">Reference proteome</keyword>
<sequence>MKFDSYKWSFNDFILNKNLKKQHHNFSGNLNLDYQTYFNSTILFYHFQKNDSPTHLFPYFCKRTNKG</sequence>
<accession>A0AAC9N4Q9</accession>
<protein>
    <submittedName>
        <fullName evidence="1">Uncharacterized protein</fullName>
    </submittedName>
</protein>
<dbReference type="AlphaFoldDB" id="A0AAC9N4Q9"/>
<name>A0AAC9N4Q9_9FLAO</name>
<evidence type="ECO:0000313" key="1">
    <source>
        <dbReference type="EMBL" id="AOW08636.1"/>
    </source>
</evidence>
<gene>
    <name evidence="1" type="ORF">EM308_03490</name>
</gene>
<organism evidence="1 2">
    <name type="scientific">Flavobacterium gilvum</name>
    <dbReference type="NCBI Taxonomy" id="1492737"/>
    <lineage>
        <taxon>Bacteria</taxon>
        <taxon>Pseudomonadati</taxon>
        <taxon>Bacteroidota</taxon>
        <taxon>Flavobacteriia</taxon>
        <taxon>Flavobacteriales</taxon>
        <taxon>Flavobacteriaceae</taxon>
        <taxon>Flavobacterium</taxon>
    </lineage>
</organism>
<dbReference type="KEGG" id="fgl:EM308_03490"/>
<reference evidence="1 2" key="1">
    <citation type="submission" date="2016-10" db="EMBL/GenBank/DDBJ databases">
        <title>Flavobacterium gilvum sp. nov., isolated from stream water.</title>
        <authorList>
            <person name="Shin S.-K."/>
            <person name="Cho Y.-J."/>
            <person name="Yi H."/>
        </authorList>
    </citation>
    <scope>NUCLEOTIDE SEQUENCE [LARGE SCALE GENOMIC DNA]</scope>
    <source>
        <strain evidence="1 2">EM1308</strain>
    </source>
</reference>
<dbReference type="Proteomes" id="UP000175968">
    <property type="component" value="Chromosome"/>
</dbReference>